<dbReference type="InterPro" id="IPR038282">
    <property type="entry name" value="DUF2267_sf"/>
</dbReference>
<dbReference type="Pfam" id="PF10025">
    <property type="entry name" value="DUF2267"/>
    <property type="match status" value="1"/>
</dbReference>
<comment type="caution">
    <text evidence="1">The sequence shown here is derived from an EMBL/GenBank/DDBJ whole genome shotgun (WGS) entry which is preliminary data.</text>
</comment>
<name>M3B6W7_STRM1</name>
<evidence type="ECO:0000313" key="2">
    <source>
        <dbReference type="Proteomes" id="UP000011740"/>
    </source>
</evidence>
<dbReference type="EMBL" id="AORZ01000008">
    <property type="protein sequence ID" value="EMF01753.1"/>
    <property type="molecule type" value="Genomic_DNA"/>
</dbReference>
<dbReference type="Gene3D" id="1.10.490.110">
    <property type="entry name" value="Uncharacterized conserved protein DUF2267"/>
    <property type="match status" value="1"/>
</dbReference>
<dbReference type="AlphaFoldDB" id="M3B6W7"/>
<evidence type="ECO:0008006" key="3">
    <source>
        <dbReference type="Google" id="ProtNLM"/>
    </source>
</evidence>
<gene>
    <name evidence="1" type="ORF">H340_05104</name>
</gene>
<sequence>MTWHDLVRRIRAAGRYTTDGEAEDVLRAVLAVLGGHVTGEERCELTALLPPEAGAVLAGSIPLTQPLTAPQFVEAVATALDTAPPSARWATGTVLTELAQTAGEELTGRILAQLPRGYALLFGRVELAPAA</sequence>
<protein>
    <recommendedName>
        <fullName evidence="3">DUF2267 domain-containing protein</fullName>
    </recommendedName>
</protein>
<dbReference type="PATRIC" id="fig|1223523.3.peg.1037"/>
<dbReference type="Proteomes" id="UP000011740">
    <property type="component" value="Unassembled WGS sequence"/>
</dbReference>
<accession>M3B6W7</accession>
<dbReference type="InterPro" id="IPR018727">
    <property type="entry name" value="DUF2267"/>
</dbReference>
<organism evidence="1 2">
    <name type="scientific">Streptomyces mobaraensis (strain ATCC 29032 / DSM 40847 / JCM 4168 / NBRC 13819 / NCIMB 11159 / IPCR 16-22)</name>
    <dbReference type="NCBI Taxonomy" id="1223523"/>
    <lineage>
        <taxon>Bacteria</taxon>
        <taxon>Bacillati</taxon>
        <taxon>Actinomycetota</taxon>
        <taxon>Actinomycetes</taxon>
        <taxon>Kitasatosporales</taxon>
        <taxon>Streptomycetaceae</taxon>
        <taxon>Streptomyces</taxon>
    </lineage>
</organism>
<reference evidence="1 2" key="1">
    <citation type="journal article" date="2013" name="Genome Announc.">
        <title>Whole-Genome Shotgun Assembly and Analysis of the Genome of Streptomyces mobaraensis DSM 40847, a Strain for Industrial Production of Microbial Transglutaminase.</title>
        <authorList>
            <person name="Yang H."/>
            <person name="He T."/>
            <person name="Wu W."/>
            <person name="Zhu W."/>
            <person name="Lu B."/>
            <person name="Sun W."/>
        </authorList>
    </citation>
    <scope>NUCLEOTIDE SEQUENCE [LARGE SCALE GENOMIC DNA]</scope>
    <source>
        <strain evidence="1 2">DSM 40847</strain>
    </source>
</reference>
<dbReference type="RefSeq" id="WP_004940212.1">
    <property type="nucleotide sequence ID" value="NZ_AORZ01000008.1"/>
</dbReference>
<dbReference type="STRING" id="1223523.H340_05104"/>
<proteinExistence type="predicted"/>
<dbReference type="eggNOG" id="COG5502">
    <property type="taxonomic scope" value="Bacteria"/>
</dbReference>
<evidence type="ECO:0000313" key="1">
    <source>
        <dbReference type="EMBL" id="EMF01753.1"/>
    </source>
</evidence>